<dbReference type="RefSeq" id="WP_195023374.1">
    <property type="nucleotide sequence ID" value="NZ_JBIAMT010000010.1"/>
</dbReference>
<dbReference type="EMBL" id="JBIAMT010000010">
    <property type="protein sequence ID" value="MFF0501577.1"/>
    <property type="molecule type" value="Genomic_DNA"/>
</dbReference>
<protein>
    <submittedName>
        <fullName evidence="2">Nuclear transport factor 2 family protein</fullName>
    </submittedName>
</protein>
<dbReference type="Proteomes" id="UP001601442">
    <property type="component" value="Unassembled WGS sequence"/>
</dbReference>
<name>A0ABW6PER7_9NOCA</name>
<dbReference type="InterPro" id="IPR032710">
    <property type="entry name" value="NTF2-like_dom_sf"/>
</dbReference>
<dbReference type="PANTHER" id="PTHR41252">
    <property type="entry name" value="BLR2505 PROTEIN"/>
    <property type="match status" value="1"/>
</dbReference>
<dbReference type="InterPro" id="IPR037401">
    <property type="entry name" value="SnoaL-like"/>
</dbReference>
<reference evidence="2 3" key="1">
    <citation type="submission" date="2024-10" db="EMBL/GenBank/DDBJ databases">
        <title>The Natural Products Discovery Center: Release of the First 8490 Sequenced Strains for Exploring Actinobacteria Biosynthetic Diversity.</title>
        <authorList>
            <person name="Kalkreuter E."/>
            <person name="Kautsar S.A."/>
            <person name="Yang D."/>
            <person name="Bader C.D."/>
            <person name="Teijaro C.N."/>
            <person name="Fluegel L."/>
            <person name="Davis C.M."/>
            <person name="Simpson J.R."/>
            <person name="Lauterbach L."/>
            <person name="Steele A.D."/>
            <person name="Gui C."/>
            <person name="Meng S."/>
            <person name="Li G."/>
            <person name="Viehrig K."/>
            <person name="Ye F."/>
            <person name="Su P."/>
            <person name="Kiefer A.F."/>
            <person name="Nichols A."/>
            <person name="Cepeda A.J."/>
            <person name="Yan W."/>
            <person name="Fan B."/>
            <person name="Jiang Y."/>
            <person name="Adhikari A."/>
            <person name="Zheng C.-J."/>
            <person name="Schuster L."/>
            <person name="Cowan T.M."/>
            <person name="Smanski M.J."/>
            <person name="Chevrette M.G."/>
            <person name="De Carvalho L.P.S."/>
            <person name="Shen B."/>
        </authorList>
    </citation>
    <scope>NUCLEOTIDE SEQUENCE [LARGE SCALE GENOMIC DNA]</scope>
    <source>
        <strain evidence="2 3">NPDC004119</strain>
    </source>
</reference>
<dbReference type="PANTHER" id="PTHR41252:SF1">
    <property type="entry name" value="BLR2505 PROTEIN"/>
    <property type="match status" value="1"/>
</dbReference>
<accession>A0ABW6PER7</accession>
<dbReference type="SUPFAM" id="SSF54427">
    <property type="entry name" value="NTF2-like"/>
    <property type="match status" value="1"/>
</dbReference>
<gene>
    <name evidence="2" type="ORF">ACFYU5_34640</name>
</gene>
<keyword evidence="3" id="KW-1185">Reference proteome</keyword>
<sequence>MSESTTDNQSLVRQFLTALALLDVPAISARVADDITWKVPGSLPISGVYDGKPAFVDGFLHGAAELFEAGSLNFDVQHLFAVGEIVVAEYVGTAKSARTGKSYRNEYCVIFGFRNGRISLVREYLDTAHVADVLLAADPN</sequence>
<evidence type="ECO:0000313" key="3">
    <source>
        <dbReference type="Proteomes" id="UP001601442"/>
    </source>
</evidence>
<evidence type="ECO:0000313" key="2">
    <source>
        <dbReference type="EMBL" id="MFF0501577.1"/>
    </source>
</evidence>
<organism evidence="2 3">
    <name type="scientific">Nocardia aobensis</name>
    <dbReference type="NCBI Taxonomy" id="257277"/>
    <lineage>
        <taxon>Bacteria</taxon>
        <taxon>Bacillati</taxon>
        <taxon>Actinomycetota</taxon>
        <taxon>Actinomycetes</taxon>
        <taxon>Mycobacteriales</taxon>
        <taxon>Nocardiaceae</taxon>
        <taxon>Nocardia</taxon>
    </lineage>
</organism>
<proteinExistence type="predicted"/>
<feature type="domain" description="SnoaL-like" evidence="1">
    <location>
        <begin position="12"/>
        <end position="119"/>
    </location>
</feature>
<dbReference type="Gene3D" id="3.10.450.50">
    <property type="match status" value="1"/>
</dbReference>
<comment type="caution">
    <text evidence="2">The sequence shown here is derived from an EMBL/GenBank/DDBJ whole genome shotgun (WGS) entry which is preliminary data.</text>
</comment>
<dbReference type="Pfam" id="PF12680">
    <property type="entry name" value="SnoaL_2"/>
    <property type="match status" value="1"/>
</dbReference>
<evidence type="ECO:0000259" key="1">
    <source>
        <dbReference type="Pfam" id="PF12680"/>
    </source>
</evidence>